<evidence type="ECO:0000313" key="5">
    <source>
        <dbReference type="Proteomes" id="UP001396334"/>
    </source>
</evidence>
<keyword evidence="5" id="KW-1185">Reference proteome</keyword>
<gene>
    <name evidence="4" type="ORF">V6N11_004764</name>
</gene>
<dbReference type="EMBL" id="JBBPBN010000015">
    <property type="protein sequence ID" value="KAK9024606.1"/>
    <property type="molecule type" value="Genomic_DNA"/>
</dbReference>
<accession>A0ABR2SHV9</accession>
<dbReference type="Pfam" id="PF00076">
    <property type="entry name" value="RRM_1"/>
    <property type="match status" value="1"/>
</dbReference>
<sequence>MGGEQSWRTSKLSGDGGFNRKSKVSDERSSWRKGVSVFVDRVSKKIHRSTLKEAFSLYGNVSDVYIAYNKPRRISMAYTFAFVRSPTLEEAQKAVERGHNRRMDGFFIRVFLGKNERSVGRVNQAWNSWRMANLTSGGGSKGEVRNKSTDKRRSYMLTNGRSYKEVLMAQGSTEARFSDDCQGVEVDFKQVHNRKETKCEHFHFSLPKEEIQWLDYCLVGQVKGMYDAFVVQQALRSDGFRVKKLKVWAILENLPLAAWNVSILTAMENKWGSFICVEEDTLKRIRFDQARILLGVSHVSDIPESTNVFINGKKYRIRVSTAAFEEQRCWIDDMVPHDIDDVLPESQFERGESGKHEIIDSDTNKAAEAHPSMTVDAATLKFGLTQVGPKLLALGEAKRLVDTPIVQQMDPSWLSSGSSETHVPLLDEETCLFKIRPKYLRSCKNLSLTSLRSKVEKIQMWASINNGSGLKHKKSKGKIPLSRSPKEKQAGYASGQRELEVKEEIQKVMETSKALEIQFKGGEEVVSKRIRDVVVECEGIREKAGHELLAKVKPNIGFFQETKLDQVNGNFSRKLWGNVNCGMVFSSAIGSAGGLISFWDTDFFSVSNKIINRRFIVLVGTLREGNHRFGFVNVCGPSSDVEKKEFFEELFIVIARYNIAWVVLLTKAISDHNAILLHSESSNWGLKPFKIFNRWLQKEGFDDLMASIFSNQSRDGHVGGKGGLLRESKMAIKTWAKNQCYDRKESINKLELQIKDLEGKIQSGVLPSTSMAQVSCLRAELWKLFREEEQEWLQKSRLRWFAEADRNTKFFHIYASLLRKNNQVSRLSVGNRELSDPRLNKEAVKNHFSLEYNKILAIEVETMNLPFKKLQPVRVSFLESEFSEEEIWVVIRDSDGNRAPGPDGFNASFGGR</sequence>
<dbReference type="InterPro" id="IPR036691">
    <property type="entry name" value="Endo/exonu/phosph_ase_sf"/>
</dbReference>
<evidence type="ECO:0000256" key="1">
    <source>
        <dbReference type="PROSITE-ProRule" id="PRU00176"/>
    </source>
</evidence>
<evidence type="ECO:0000259" key="3">
    <source>
        <dbReference type="PROSITE" id="PS50102"/>
    </source>
</evidence>
<feature type="compositionally biased region" description="Polar residues" evidence="2">
    <location>
        <begin position="1"/>
        <end position="12"/>
    </location>
</feature>
<name>A0ABR2SHV9_9ROSI</name>
<dbReference type="SUPFAM" id="SSF54928">
    <property type="entry name" value="RNA-binding domain, RBD"/>
    <property type="match status" value="1"/>
</dbReference>
<dbReference type="InterPro" id="IPR012677">
    <property type="entry name" value="Nucleotide-bd_a/b_plait_sf"/>
</dbReference>
<keyword evidence="1" id="KW-0694">RNA-binding</keyword>
<organism evidence="4 5">
    <name type="scientific">Hibiscus sabdariffa</name>
    <name type="common">roselle</name>
    <dbReference type="NCBI Taxonomy" id="183260"/>
    <lineage>
        <taxon>Eukaryota</taxon>
        <taxon>Viridiplantae</taxon>
        <taxon>Streptophyta</taxon>
        <taxon>Embryophyta</taxon>
        <taxon>Tracheophyta</taxon>
        <taxon>Spermatophyta</taxon>
        <taxon>Magnoliopsida</taxon>
        <taxon>eudicotyledons</taxon>
        <taxon>Gunneridae</taxon>
        <taxon>Pentapetalae</taxon>
        <taxon>rosids</taxon>
        <taxon>malvids</taxon>
        <taxon>Malvales</taxon>
        <taxon>Malvaceae</taxon>
        <taxon>Malvoideae</taxon>
        <taxon>Hibiscus</taxon>
    </lineage>
</organism>
<proteinExistence type="predicted"/>
<evidence type="ECO:0000313" key="4">
    <source>
        <dbReference type="EMBL" id="KAK9024606.1"/>
    </source>
</evidence>
<comment type="caution">
    <text evidence="4">The sequence shown here is derived from an EMBL/GenBank/DDBJ whole genome shotgun (WGS) entry which is preliminary data.</text>
</comment>
<dbReference type="InterPro" id="IPR000504">
    <property type="entry name" value="RRM_dom"/>
</dbReference>
<evidence type="ECO:0000256" key="2">
    <source>
        <dbReference type="SAM" id="MobiDB-lite"/>
    </source>
</evidence>
<protein>
    <recommendedName>
        <fullName evidence="3">RRM domain-containing protein</fullName>
    </recommendedName>
</protein>
<feature type="region of interest" description="Disordered" evidence="2">
    <location>
        <begin position="1"/>
        <end position="23"/>
    </location>
</feature>
<dbReference type="PROSITE" id="PS50102">
    <property type="entry name" value="RRM"/>
    <property type="match status" value="1"/>
</dbReference>
<feature type="region of interest" description="Disordered" evidence="2">
    <location>
        <begin position="468"/>
        <end position="494"/>
    </location>
</feature>
<dbReference type="SMART" id="SM00360">
    <property type="entry name" value="RRM"/>
    <property type="match status" value="1"/>
</dbReference>
<dbReference type="SUPFAM" id="SSF56219">
    <property type="entry name" value="DNase I-like"/>
    <property type="match status" value="1"/>
</dbReference>
<dbReference type="InterPro" id="IPR035979">
    <property type="entry name" value="RBD_domain_sf"/>
</dbReference>
<dbReference type="Proteomes" id="UP001396334">
    <property type="component" value="Unassembled WGS sequence"/>
</dbReference>
<dbReference type="Gene3D" id="3.60.10.10">
    <property type="entry name" value="Endonuclease/exonuclease/phosphatase"/>
    <property type="match status" value="1"/>
</dbReference>
<feature type="domain" description="RRM" evidence="3">
    <location>
        <begin position="35"/>
        <end position="115"/>
    </location>
</feature>
<dbReference type="Gene3D" id="3.30.70.330">
    <property type="match status" value="1"/>
</dbReference>
<reference evidence="4 5" key="1">
    <citation type="journal article" date="2024" name="G3 (Bethesda)">
        <title>Genome assembly of Hibiscus sabdariffa L. provides insights into metabolisms of medicinal natural products.</title>
        <authorList>
            <person name="Kim T."/>
        </authorList>
    </citation>
    <scope>NUCLEOTIDE SEQUENCE [LARGE SCALE GENOMIC DNA]</scope>
    <source>
        <strain evidence="4">TK-2024</strain>
        <tissue evidence="4">Old leaves</tissue>
    </source>
</reference>